<evidence type="ECO:0000313" key="1">
    <source>
        <dbReference type="EMBL" id="MDQ0366951.1"/>
    </source>
</evidence>
<dbReference type="RefSeq" id="WP_307240654.1">
    <property type="nucleotide sequence ID" value="NZ_JAUSUZ010000001.1"/>
</dbReference>
<name>A0AAE3VZZ8_9ACTN</name>
<dbReference type="Proteomes" id="UP001240236">
    <property type="component" value="Unassembled WGS sequence"/>
</dbReference>
<keyword evidence="2" id="KW-1185">Reference proteome</keyword>
<organism evidence="1 2">
    <name type="scientific">Catenuloplanes indicus</name>
    <dbReference type="NCBI Taxonomy" id="137267"/>
    <lineage>
        <taxon>Bacteria</taxon>
        <taxon>Bacillati</taxon>
        <taxon>Actinomycetota</taxon>
        <taxon>Actinomycetes</taxon>
        <taxon>Micromonosporales</taxon>
        <taxon>Micromonosporaceae</taxon>
        <taxon>Catenuloplanes</taxon>
    </lineage>
</organism>
<proteinExistence type="predicted"/>
<dbReference type="EMBL" id="JAUSUZ010000001">
    <property type="protein sequence ID" value="MDQ0366951.1"/>
    <property type="molecule type" value="Genomic_DNA"/>
</dbReference>
<evidence type="ECO:0000313" key="2">
    <source>
        <dbReference type="Proteomes" id="UP001240236"/>
    </source>
</evidence>
<accession>A0AAE3VZZ8</accession>
<dbReference type="AlphaFoldDB" id="A0AAE3VZZ8"/>
<protein>
    <submittedName>
        <fullName evidence="1">Uncharacterized protein</fullName>
    </submittedName>
</protein>
<reference evidence="1 2" key="1">
    <citation type="submission" date="2023-07" db="EMBL/GenBank/DDBJ databases">
        <title>Sequencing the genomes of 1000 actinobacteria strains.</title>
        <authorList>
            <person name="Klenk H.-P."/>
        </authorList>
    </citation>
    <scope>NUCLEOTIDE SEQUENCE [LARGE SCALE GENOMIC DNA]</scope>
    <source>
        <strain evidence="1 2">DSM 44709</strain>
    </source>
</reference>
<comment type="caution">
    <text evidence="1">The sequence shown here is derived from an EMBL/GenBank/DDBJ whole genome shotgun (WGS) entry which is preliminary data.</text>
</comment>
<gene>
    <name evidence="1" type="ORF">J2S42_003620</name>
</gene>
<sequence length="140" mass="15503">MNVEELLRSDAARVATAVEQVDTDALLRRIISATTASAPDDLENPDIEDCTPSADLRLSPLEEVRHHLRHALSSPSCARRAAELFELLGHDKEAAVCWRSAADGGDRDAQEYVAEFIALPTRPEAAEHDRRQMQELVEAF</sequence>